<dbReference type="OrthoDB" id="9980613at2"/>
<gene>
    <name evidence="1" type="ORF">EAH86_19830</name>
</gene>
<dbReference type="Proteomes" id="UP000317722">
    <property type="component" value="Unassembled WGS sequence"/>
</dbReference>
<keyword evidence="2" id="KW-1185">Reference proteome</keyword>
<organism evidence="1 2">
    <name type="scientific">Pedococcus bigeumensis</name>
    <dbReference type="NCBI Taxonomy" id="433644"/>
    <lineage>
        <taxon>Bacteria</taxon>
        <taxon>Bacillati</taxon>
        <taxon>Actinomycetota</taxon>
        <taxon>Actinomycetes</taxon>
        <taxon>Micrococcales</taxon>
        <taxon>Intrasporangiaceae</taxon>
        <taxon>Pedococcus</taxon>
    </lineage>
</organism>
<proteinExistence type="predicted"/>
<dbReference type="RefSeq" id="WP_140743975.1">
    <property type="nucleotide sequence ID" value="NZ_RCZM01000009.1"/>
</dbReference>
<comment type="caution">
    <text evidence="1">The sequence shown here is derived from an EMBL/GenBank/DDBJ whole genome shotgun (WGS) entry which is preliminary data.</text>
</comment>
<dbReference type="AlphaFoldDB" id="A0A502CHA3"/>
<reference evidence="1 2" key="1">
    <citation type="journal article" date="2019" name="Environ. Microbiol.">
        <title>Species interactions and distinct microbial communities in high Arctic permafrost affected cryosols are associated with the CH4 and CO2 gas fluxes.</title>
        <authorList>
            <person name="Altshuler I."/>
            <person name="Hamel J."/>
            <person name="Turney S."/>
            <person name="Magnuson E."/>
            <person name="Levesque R."/>
            <person name="Greer C."/>
            <person name="Whyte L.G."/>
        </authorList>
    </citation>
    <scope>NUCLEOTIDE SEQUENCE [LARGE SCALE GENOMIC DNA]</scope>
    <source>
        <strain evidence="1 2">S9.3A</strain>
    </source>
</reference>
<dbReference type="EMBL" id="RCZM01000009">
    <property type="protein sequence ID" value="TPG12557.1"/>
    <property type="molecule type" value="Genomic_DNA"/>
</dbReference>
<name>A0A502CHA3_9MICO</name>
<evidence type="ECO:0000313" key="2">
    <source>
        <dbReference type="Proteomes" id="UP000317722"/>
    </source>
</evidence>
<accession>A0A502CHA3</accession>
<evidence type="ECO:0000313" key="1">
    <source>
        <dbReference type="EMBL" id="TPG12557.1"/>
    </source>
</evidence>
<protein>
    <submittedName>
        <fullName evidence="1">Uncharacterized protein</fullName>
    </submittedName>
</protein>
<sequence>MAALPEPYRTLSATIEEIRRVQKGLINRSPFAFTGMHTTGHNGMESDDFDGDLDAGDAGTKGWSLNSARAAIGELFLRPGSITNDSLLQPVVPGVVNAVDTAFALVAASWTTLATQNVTVPAGCTQLLAHVTGMVFVVDPNTTGGSNGAGADVVQARVCVGATNGLTAGVSISGSNGQTSVSCSVAALLTGLTPGGTVTVKTQGATGYQNFASNGANQANASATLVWLR</sequence>